<dbReference type="AlphaFoldDB" id="A0A0S1MIT0"/>
<sequence length="72" mass="8351">MIRLCPWVTMCVWFVQRFFVLFRVPLLDLCCRHSIYHTRINLIHLGSHHNLVACSSHRCTGLNTPPSSTCPN</sequence>
<feature type="chain" id="PRO_5006589282" evidence="1">
    <location>
        <begin position="18"/>
        <end position="72"/>
    </location>
</feature>
<organism evidence="2">
    <name type="scientific">Phakopsora pachyrhizi</name>
    <name type="common">Asian soybean rust disease fungus</name>
    <dbReference type="NCBI Taxonomy" id="170000"/>
    <lineage>
        <taxon>Eukaryota</taxon>
        <taxon>Fungi</taxon>
        <taxon>Dikarya</taxon>
        <taxon>Basidiomycota</taxon>
        <taxon>Pucciniomycotina</taxon>
        <taxon>Pucciniomycetes</taxon>
        <taxon>Pucciniales</taxon>
        <taxon>Phakopsoraceae</taxon>
        <taxon>Phakopsora</taxon>
    </lineage>
</organism>
<evidence type="ECO:0000313" key="2">
    <source>
        <dbReference type="EMBL" id="ALL40787.1"/>
    </source>
</evidence>
<keyword evidence="1" id="KW-0732">Signal</keyword>
<feature type="signal peptide" evidence="1">
    <location>
        <begin position="1"/>
        <end position="17"/>
    </location>
</feature>
<evidence type="ECO:0000256" key="1">
    <source>
        <dbReference type="SAM" id="SignalP"/>
    </source>
</evidence>
<dbReference type="EMBL" id="KT246696">
    <property type="protein sequence ID" value="ALL40787.1"/>
    <property type="molecule type" value="mRNA"/>
</dbReference>
<proteinExistence type="evidence at transcript level"/>
<accession>A0A0S1MIT0</accession>
<reference evidence="2" key="1">
    <citation type="submission" date="2015-07" db="EMBL/GenBank/DDBJ databases">
        <title>Elucidating the P. pachyrhizi secretome and potential effectors.</title>
        <authorList>
            <person name="de Carvalho M.C.C.G."/>
            <person name="Nascimento L.C."/>
            <person name="Darben L.M."/>
            <person name="Polizel-Podanosqui A.M."/>
            <person name="Lopes-Caitar V.S."/>
            <person name="Rocha C.S."/>
            <person name="Qi M."/>
            <person name="Carazolle M."/>
            <person name="Kuwahara M.K."/>
            <person name="Pereira G.A.G."/>
            <person name="Abdelnoor R.V."/>
            <person name="Whitham S.A."/>
            <person name="Marcelino-Guimaraes F.C."/>
        </authorList>
    </citation>
    <scope>NUCLEOTIDE SEQUENCE</scope>
</reference>
<protein>
    <submittedName>
        <fullName evidence="2">Cytoplasm protein</fullName>
    </submittedName>
</protein>
<name>A0A0S1MIT0_PHAPC</name>